<reference evidence="3" key="1">
    <citation type="submission" date="2025-08" db="UniProtKB">
        <authorList>
            <consortium name="RefSeq"/>
        </authorList>
    </citation>
    <scope>IDENTIFICATION</scope>
    <source>
        <tissue evidence="3">Muscle</tissue>
    </source>
</reference>
<organism evidence="2 3">
    <name type="scientific">Hipposideros armiger</name>
    <name type="common">Great Himalayan leaf-nosed bat</name>
    <dbReference type="NCBI Taxonomy" id="186990"/>
    <lineage>
        <taxon>Eukaryota</taxon>
        <taxon>Metazoa</taxon>
        <taxon>Chordata</taxon>
        <taxon>Craniata</taxon>
        <taxon>Vertebrata</taxon>
        <taxon>Euteleostomi</taxon>
        <taxon>Mammalia</taxon>
        <taxon>Eutheria</taxon>
        <taxon>Laurasiatheria</taxon>
        <taxon>Chiroptera</taxon>
        <taxon>Yinpterochiroptera</taxon>
        <taxon>Rhinolophoidea</taxon>
        <taxon>Hipposideridae</taxon>
        <taxon>Hipposideros</taxon>
    </lineage>
</organism>
<evidence type="ECO:0000256" key="1">
    <source>
        <dbReference type="SAM" id="MobiDB-lite"/>
    </source>
</evidence>
<keyword evidence="2" id="KW-1185">Reference proteome</keyword>
<dbReference type="KEGG" id="hai:109380161"/>
<sequence>MVSRDLRPSRGQPREARVSTGRGTTGRGAATAPLPRRPQPEAQPTRASAPGVKSAQDQPTLQTRKGEGSEPAAGPAPYSGAPQSGRDFRFSSATSRLSGDHGGSQVQRQWAGSSPQQTVEKKSHNRHKILSPPSWSVRDGRGRHSHGAQSYSDLEDDAQPTAARIESPRSQDQRIGANQRK</sequence>
<feature type="compositionally biased region" description="Polar residues" evidence="1">
    <location>
        <begin position="104"/>
        <end position="118"/>
    </location>
</feature>
<evidence type="ECO:0000313" key="2">
    <source>
        <dbReference type="Proteomes" id="UP000694851"/>
    </source>
</evidence>
<feature type="compositionally biased region" description="Basic and acidic residues" evidence="1">
    <location>
        <begin position="1"/>
        <end position="17"/>
    </location>
</feature>
<protein>
    <submittedName>
        <fullName evidence="3">Uncharacterized protein LOC109380161 isoform X1</fullName>
    </submittedName>
</protein>
<dbReference type="GeneID" id="109380161"/>
<name>A0A8B7QWD5_HIPAR</name>
<accession>A0A8B7QWD5</accession>
<dbReference type="RefSeq" id="XP_019493001.1">
    <property type="nucleotide sequence ID" value="XM_019637456.1"/>
</dbReference>
<proteinExistence type="predicted"/>
<gene>
    <name evidence="3" type="primary">LOC109380161</name>
</gene>
<feature type="compositionally biased region" description="Low complexity" evidence="1">
    <location>
        <begin position="69"/>
        <end position="82"/>
    </location>
</feature>
<dbReference type="Proteomes" id="UP000694851">
    <property type="component" value="Unplaced"/>
</dbReference>
<evidence type="ECO:0000313" key="3">
    <source>
        <dbReference type="RefSeq" id="XP_019493001.1"/>
    </source>
</evidence>
<feature type="region of interest" description="Disordered" evidence="1">
    <location>
        <begin position="1"/>
        <end position="181"/>
    </location>
</feature>
<dbReference type="AlphaFoldDB" id="A0A8B7QWD5"/>